<evidence type="ECO:0000259" key="1">
    <source>
        <dbReference type="PROSITE" id="PS50883"/>
    </source>
</evidence>
<protein>
    <recommendedName>
        <fullName evidence="1">EAL domain-containing protein</fullName>
    </recommendedName>
</protein>
<dbReference type="PANTHER" id="PTHR33121">
    <property type="entry name" value="CYCLIC DI-GMP PHOSPHODIESTERASE PDEF"/>
    <property type="match status" value="1"/>
</dbReference>
<reference evidence="2" key="1">
    <citation type="submission" date="2021-03" db="EMBL/GenBank/DDBJ databases">
        <title>Antimicrobial resistance genes in bacteria isolated from Japanese honey, and their potential for conferring macrolide and lincosamide resistance in the American foulbrood pathogen Paenibacillus larvae.</title>
        <authorList>
            <person name="Okamoto M."/>
            <person name="Kumagai M."/>
            <person name="Kanamori H."/>
            <person name="Takamatsu D."/>
        </authorList>
    </citation>
    <scope>NUCLEOTIDE SEQUENCE</scope>
    <source>
        <strain evidence="2">J27TS8</strain>
    </source>
</reference>
<evidence type="ECO:0000313" key="2">
    <source>
        <dbReference type="EMBL" id="GIN62078.1"/>
    </source>
</evidence>
<accession>A0A919WHV3</accession>
<organism evidence="2 3">
    <name type="scientific">Robertmurraya siralis</name>
    <dbReference type="NCBI Taxonomy" id="77777"/>
    <lineage>
        <taxon>Bacteria</taxon>
        <taxon>Bacillati</taxon>
        <taxon>Bacillota</taxon>
        <taxon>Bacilli</taxon>
        <taxon>Bacillales</taxon>
        <taxon>Bacillaceae</taxon>
        <taxon>Robertmurraya</taxon>
    </lineage>
</organism>
<dbReference type="EMBL" id="BORC01000003">
    <property type="protein sequence ID" value="GIN62078.1"/>
    <property type="molecule type" value="Genomic_DNA"/>
</dbReference>
<keyword evidence="3" id="KW-1185">Reference proteome</keyword>
<dbReference type="SUPFAM" id="SSF141868">
    <property type="entry name" value="EAL domain-like"/>
    <property type="match status" value="1"/>
</dbReference>
<dbReference type="InterPro" id="IPR035919">
    <property type="entry name" value="EAL_sf"/>
</dbReference>
<dbReference type="SMART" id="SM00052">
    <property type="entry name" value="EAL"/>
    <property type="match status" value="1"/>
</dbReference>
<dbReference type="AlphaFoldDB" id="A0A919WHV3"/>
<proteinExistence type="predicted"/>
<feature type="domain" description="EAL" evidence="1">
    <location>
        <begin position="187"/>
        <end position="433"/>
    </location>
</feature>
<name>A0A919WHV3_9BACI</name>
<dbReference type="PROSITE" id="PS50883">
    <property type="entry name" value="EAL"/>
    <property type="match status" value="1"/>
</dbReference>
<dbReference type="GO" id="GO:0071111">
    <property type="term" value="F:cyclic-guanylate-specific phosphodiesterase activity"/>
    <property type="evidence" value="ECO:0007669"/>
    <property type="project" value="InterPro"/>
</dbReference>
<dbReference type="RefSeq" id="WP_137743676.1">
    <property type="nucleotide sequence ID" value="NZ_BORC01000003.1"/>
</dbReference>
<dbReference type="Proteomes" id="UP000682111">
    <property type="component" value="Unassembled WGS sequence"/>
</dbReference>
<comment type="caution">
    <text evidence="2">The sequence shown here is derived from an EMBL/GenBank/DDBJ whole genome shotgun (WGS) entry which is preliminary data.</text>
</comment>
<dbReference type="OrthoDB" id="581425at2"/>
<dbReference type="InterPro" id="IPR050706">
    <property type="entry name" value="Cyclic-di-GMP_PDE-like"/>
</dbReference>
<sequence>MAQLKDIGTNVLKWTRIVLPFKRLRYFPPQFIVRNPVVEGVKLAFKQGCEVAILVFNINNLKELHGLLGEDYYRAFIKELKLSFRTVVQLELCDEDVLVLHDHYSDGFTLFLKVDQNWGCVFEIDAALSKVIKEVKQKLSLSFPCAQPEFESGYMFIEKKHYSIQEAIYKAHQQALAMAEKRIDSEFNEMLYMIRKIVSKKEIRLLAQPIIDVESKVVRAWEMLTRGPRDTAYESPLTLFSVARQTDYLYDLEMIVLEKTFEQIQKTACKHAIFVNFTPLSLGNKTFIRDLNKLLERYKNIPPSQFTIEITERDSIEGIELLLDNIKALRCIGFQIAVDDTGSGYASLNTISAIMPDIIKIDRSVIQDIDKNPVKESMLKGLLLVAKETGSLVVAEGIENAEEASVLSRNNVDLAQGYFFARPESLQKSLASS</sequence>
<dbReference type="Pfam" id="PF00563">
    <property type="entry name" value="EAL"/>
    <property type="match status" value="1"/>
</dbReference>
<evidence type="ECO:0000313" key="3">
    <source>
        <dbReference type="Proteomes" id="UP000682111"/>
    </source>
</evidence>
<dbReference type="CDD" id="cd01948">
    <property type="entry name" value="EAL"/>
    <property type="match status" value="1"/>
</dbReference>
<dbReference type="InterPro" id="IPR001633">
    <property type="entry name" value="EAL_dom"/>
</dbReference>
<gene>
    <name evidence="2" type="ORF">J27TS8_20710</name>
</gene>
<dbReference type="Gene3D" id="3.20.20.450">
    <property type="entry name" value="EAL domain"/>
    <property type="match status" value="1"/>
</dbReference>
<dbReference type="PANTHER" id="PTHR33121:SF76">
    <property type="entry name" value="SIGNALING PROTEIN"/>
    <property type="match status" value="1"/>
</dbReference>